<feature type="compositionally biased region" description="Basic residues" evidence="1">
    <location>
        <begin position="1"/>
        <end position="11"/>
    </location>
</feature>
<dbReference type="Proteomes" id="UP000034291">
    <property type="component" value="Unassembled WGS sequence"/>
</dbReference>
<feature type="compositionally biased region" description="Low complexity" evidence="1">
    <location>
        <begin position="181"/>
        <end position="198"/>
    </location>
</feature>
<evidence type="ECO:0000256" key="1">
    <source>
        <dbReference type="SAM" id="MobiDB-lite"/>
    </source>
</evidence>
<feature type="compositionally biased region" description="Basic residues" evidence="1">
    <location>
        <begin position="357"/>
        <end position="371"/>
    </location>
</feature>
<evidence type="ECO:0000313" key="2">
    <source>
        <dbReference type="EMBL" id="KKK13848.1"/>
    </source>
</evidence>
<name>A0A0F8U2P8_9EURO</name>
<evidence type="ECO:0000313" key="3">
    <source>
        <dbReference type="Proteomes" id="UP000034291"/>
    </source>
</evidence>
<reference evidence="2 3" key="1">
    <citation type="submission" date="2015-02" db="EMBL/GenBank/DDBJ databases">
        <title>Draft Genome Sequences of Two Closely-Related Aflatoxigenic Aspergillus Species Obtained from the Cote d'Ivoire.</title>
        <authorList>
            <person name="Moore G.G."/>
            <person name="Beltz S.B."/>
            <person name="Mack B.M."/>
        </authorList>
    </citation>
    <scope>NUCLEOTIDE SEQUENCE [LARGE SCALE GENOMIC DNA]</scope>
    <source>
        <strain evidence="2 3">SRRC1468</strain>
    </source>
</reference>
<feature type="region of interest" description="Disordered" evidence="1">
    <location>
        <begin position="327"/>
        <end position="407"/>
    </location>
</feature>
<feature type="compositionally biased region" description="Polar residues" evidence="1">
    <location>
        <begin position="247"/>
        <end position="291"/>
    </location>
</feature>
<dbReference type="STRING" id="308745.A0A0F8U2P8"/>
<sequence length="482" mass="52799">MPRPPTRRNRLIKPLANAKQAQNQDPSRNDTESGDRSGPPTSDAAATSRLAHSTDPTEIVRQLRNQTPLSKAQELAIASSPAGEHTATGSRPPTRSRGYSSTLSIAGRKGDLSSRIPGTPAFESSVLSNFRRRPRQASILHMMQDDDGSSDFDDDDFLGGLSPEDESTPLNLSRGKSLVIRPAVSPSPVKPSLPSSGKSSKRKRSVDESEAPESALQVASSPSGSQISDTEGHDSDVSVDLPHLPQSPATFSETQVPPMSSPAPSLTHGVSTPDSHHPSSSAKRPKNTTVRKTAKNKNHISTADLQDKFLPRRRRRWAVRLNGNNFEVLGESDDDDIPSAAHEDDDELSYLPSHKPSQSRRKPASKQKPLRNNRTPQETQTKEDTYLDGNKPNPIKQYGSSSHEPTVVEKENELVVDMSSPLSSALDSDAFDSDFLLDKVPTKTFLSDELRLQALKFAEVDRWQMEYEDVLFSSTQEKGTFR</sequence>
<protein>
    <submittedName>
        <fullName evidence="2">Uncharacterized protein</fullName>
    </submittedName>
</protein>
<feature type="compositionally biased region" description="Polar residues" evidence="1">
    <location>
        <begin position="87"/>
        <end position="104"/>
    </location>
</feature>
<accession>A0A0F8U2P8</accession>
<proteinExistence type="predicted"/>
<keyword evidence="3" id="KW-1185">Reference proteome</keyword>
<feature type="compositionally biased region" description="Acidic residues" evidence="1">
    <location>
        <begin position="145"/>
        <end position="167"/>
    </location>
</feature>
<feature type="compositionally biased region" description="Acidic residues" evidence="1">
    <location>
        <begin position="330"/>
        <end position="348"/>
    </location>
</feature>
<comment type="caution">
    <text evidence="2">The sequence shown here is derived from an EMBL/GenBank/DDBJ whole genome shotgun (WGS) entry which is preliminary data.</text>
</comment>
<dbReference type="OrthoDB" id="5423493at2759"/>
<dbReference type="AlphaFoldDB" id="A0A0F8U2P8"/>
<feature type="region of interest" description="Disordered" evidence="1">
    <location>
        <begin position="1"/>
        <end position="314"/>
    </location>
</feature>
<gene>
    <name evidence="2" type="ORF">ARAM_001545</name>
</gene>
<feature type="compositionally biased region" description="Polar residues" evidence="1">
    <location>
        <begin position="217"/>
        <end position="229"/>
    </location>
</feature>
<dbReference type="EMBL" id="JZBS01003731">
    <property type="protein sequence ID" value="KKK13848.1"/>
    <property type="molecule type" value="Genomic_DNA"/>
</dbReference>
<organism evidence="2 3">
    <name type="scientific">Aspergillus rambellii</name>
    <dbReference type="NCBI Taxonomy" id="308745"/>
    <lineage>
        <taxon>Eukaryota</taxon>
        <taxon>Fungi</taxon>
        <taxon>Dikarya</taxon>
        <taxon>Ascomycota</taxon>
        <taxon>Pezizomycotina</taxon>
        <taxon>Eurotiomycetes</taxon>
        <taxon>Eurotiomycetidae</taxon>
        <taxon>Eurotiales</taxon>
        <taxon>Aspergillaceae</taxon>
        <taxon>Aspergillus</taxon>
        <taxon>Aspergillus subgen. Nidulantes</taxon>
    </lineage>
</organism>